<dbReference type="Gene3D" id="3.50.50.60">
    <property type="entry name" value="FAD/NAD(P)-binding domain"/>
    <property type="match status" value="2"/>
</dbReference>
<comment type="similarity">
    <text evidence="1">Belongs to the DadA oxidoreductase family.</text>
</comment>
<dbReference type="GO" id="GO:0005886">
    <property type="term" value="C:plasma membrane"/>
    <property type="evidence" value="ECO:0007669"/>
    <property type="project" value="TreeGrafter"/>
</dbReference>
<dbReference type="PANTHER" id="PTHR13847">
    <property type="entry name" value="SARCOSINE DEHYDROGENASE-RELATED"/>
    <property type="match status" value="1"/>
</dbReference>
<evidence type="ECO:0000256" key="2">
    <source>
        <dbReference type="ARBA" id="ARBA00023002"/>
    </source>
</evidence>
<name>A0A5C5GHL2_9RHOB</name>
<dbReference type="InterPro" id="IPR036188">
    <property type="entry name" value="FAD/NAD-bd_sf"/>
</dbReference>
<dbReference type="Pfam" id="PF01266">
    <property type="entry name" value="DAO"/>
    <property type="match status" value="1"/>
</dbReference>
<dbReference type="GO" id="GO:0008718">
    <property type="term" value="F:D-amino-acid dehydrogenase activity"/>
    <property type="evidence" value="ECO:0007669"/>
    <property type="project" value="TreeGrafter"/>
</dbReference>
<protein>
    <submittedName>
        <fullName evidence="4">D-amino acid dehydrogenase</fullName>
    </submittedName>
</protein>
<dbReference type="EMBL" id="VFFF01000001">
    <property type="protein sequence ID" value="TNY34252.1"/>
    <property type="molecule type" value="Genomic_DNA"/>
</dbReference>
<dbReference type="GO" id="GO:0055130">
    <property type="term" value="P:D-alanine catabolic process"/>
    <property type="evidence" value="ECO:0007669"/>
    <property type="project" value="TreeGrafter"/>
</dbReference>
<evidence type="ECO:0000256" key="1">
    <source>
        <dbReference type="ARBA" id="ARBA00009410"/>
    </source>
</evidence>
<dbReference type="SUPFAM" id="SSF54373">
    <property type="entry name" value="FAD-linked reductases, C-terminal domain"/>
    <property type="match status" value="1"/>
</dbReference>
<dbReference type="Gene3D" id="3.30.9.10">
    <property type="entry name" value="D-Amino Acid Oxidase, subunit A, domain 2"/>
    <property type="match status" value="1"/>
</dbReference>
<gene>
    <name evidence="4" type="ORF">FHY64_13660</name>
</gene>
<dbReference type="OrthoDB" id="9805337at2"/>
<comment type="caution">
    <text evidence="4">The sequence shown here is derived from an EMBL/GenBank/DDBJ whole genome shotgun (WGS) entry which is preliminary data.</text>
</comment>
<proteinExistence type="inferred from homology"/>
<organism evidence="4 5">
    <name type="scientific">Pelagovum pacificum</name>
    <dbReference type="NCBI Taxonomy" id="2588711"/>
    <lineage>
        <taxon>Bacteria</taxon>
        <taxon>Pseudomonadati</taxon>
        <taxon>Pseudomonadota</taxon>
        <taxon>Alphaproteobacteria</taxon>
        <taxon>Rhodobacterales</taxon>
        <taxon>Paracoccaceae</taxon>
        <taxon>Pelagovum</taxon>
    </lineage>
</organism>
<evidence type="ECO:0000259" key="3">
    <source>
        <dbReference type="Pfam" id="PF01266"/>
    </source>
</evidence>
<sequence length="416" mass="45690">MAHYAVLGAGITGVTTAYALQKRGIEVTVYDRNRYPAMETSFANGGQLSASNAETWNQWSTVLKGIKWMFTPEAPLSVNPRPTWHKASWMLEFLGAIPKHRKNTVETVKMAIAARAGMAEMADRAAIDFDFSRAGILHFYQSEKEMQHARKMTELYAEGGLSRRELSPEEIREIEPTLTGDMVGGYWTESDSTGDIHRFTVGLADWLETQGVTFRLGGEVDTVEQEDGVVRVTAGGEEQRFDGVVVCGGVGSRAFARQLGDRINVYPVKGYSITVNLRDDASRAGAPNVSLLDDKAKIVTSRLGPDRFRVAGTAEFNGINRDIRADRVKPLTAWVERYFPEVSTESCVPWAGLRPMMPDMMPRVCPGRKAGVYYNTGHGHLGWTLSAATAEAIGTRIASDLRTSPAKSPSSVFKTA</sequence>
<dbReference type="Proteomes" id="UP000314011">
    <property type="component" value="Unassembled WGS sequence"/>
</dbReference>
<keyword evidence="2" id="KW-0560">Oxidoreductase</keyword>
<reference evidence="4 5" key="1">
    <citation type="submission" date="2019-06" db="EMBL/GenBank/DDBJ databases">
        <title>Genome of new Rhodobacteraceae sp. SM1903.</title>
        <authorList>
            <person name="Ren X."/>
        </authorList>
    </citation>
    <scope>NUCLEOTIDE SEQUENCE [LARGE SCALE GENOMIC DNA]</scope>
    <source>
        <strain evidence="4 5">SM1903</strain>
    </source>
</reference>
<evidence type="ECO:0000313" key="4">
    <source>
        <dbReference type="EMBL" id="TNY34252.1"/>
    </source>
</evidence>
<dbReference type="SUPFAM" id="SSF51905">
    <property type="entry name" value="FAD/NAD(P)-binding domain"/>
    <property type="match status" value="1"/>
</dbReference>
<dbReference type="PANTHER" id="PTHR13847:SF280">
    <property type="entry name" value="D-AMINO ACID DEHYDROGENASE"/>
    <property type="match status" value="1"/>
</dbReference>
<dbReference type="AlphaFoldDB" id="A0A5C5GHL2"/>
<evidence type="ECO:0000313" key="5">
    <source>
        <dbReference type="Proteomes" id="UP000314011"/>
    </source>
</evidence>
<keyword evidence="5" id="KW-1185">Reference proteome</keyword>
<dbReference type="NCBIfam" id="NF009074">
    <property type="entry name" value="PRK12409.1"/>
    <property type="match status" value="1"/>
</dbReference>
<dbReference type="GO" id="GO:0005737">
    <property type="term" value="C:cytoplasm"/>
    <property type="evidence" value="ECO:0007669"/>
    <property type="project" value="TreeGrafter"/>
</dbReference>
<dbReference type="RefSeq" id="WP_140195439.1">
    <property type="nucleotide sequence ID" value="NZ_CP065915.1"/>
</dbReference>
<accession>A0A5C5GHL2</accession>
<feature type="domain" description="FAD dependent oxidoreductase" evidence="3">
    <location>
        <begin position="4"/>
        <end position="393"/>
    </location>
</feature>
<dbReference type="InterPro" id="IPR006076">
    <property type="entry name" value="FAD-dep_OxRdtase"/>
</dbReference>